<feature type="domain" description="Alpha-carbonic anhydrase" evidence="11">
    <location>
        <begin position="20"/>
        <end position="283"/>
    </location>
</feature>
<name>A0A1S3H117_LINAN</name>
<keyword evidence="5 9" id="KW-0862">Zinc</keyword>
<dbReference type="FunFam" id="3.10.200.10:FF:000003">
    <property type="entry name" value="Carbonic anhydrase 12"/>
    <property type="match status" value="1"/>
</dbReference>
<comment type="cofactor">
    <cofactor evidence="9">
        <name>Zn(2+)</name>
        <dbReference type="ChEBI" id="CHEBI:29105"/>
    </cofactor>
</comment>
<evidence type="ECO:0000256" key="4">
    <source>
        <dbReference type="ARBA" id="ARBA00022723"/>
    </source>
</evidence>
<dbReference type="Gene3D" id="3.10.200.10">
    <property type="entry name" value="Alpha carbonic anhydrase"/>
    <property type="match status" value="1"/>
</dbReference>
<dbReference type="SUPFAM" id="SSF51069">
    <property type="entry name" value="Carbonic anhydrase"/>
    <property type="match status" value="1"/>
</dbReference>
<keyword evidence="6" id="KW-0325">Glycoprotein</keyword>
<dbReference type="InParanoid" id="A0A1S3H117"/>
<dbReference type="GO" id="GO:0004089">
    <property type="term" value="F:carbonate dehydratase activity"/>
    <property type="evidence" value="ECO:0007669"/>
    <property type="project" value="UniProtKB-UniRule"/>
</dbReference>
<dbReference type="Proteomes" id="UP000085678">
    <property type="component" value="Unplaced"/>
</dbReference>
<keyword evidence="9" id="KW-0732">Signal</keyword>
<accession>A0A1S3H117</accession>
<dbReference type="SMART" id="SM01057">
    <property type="entry name" value="Carb_anhydrase"/>
    <property type="match status" value="1"/>
</dbReference>
<protein>
    <recommendedName>
        <fullName evidence="3 9">Carbonic anhydrase</fullName>
        <ecNumber evidence="3 9">4.2.1.1</ecNumber>
    </recommendedName>
</protein>
<evidence type="ECO:0000259" key="11">
    <source>
        <dbReference type="PROSITE" id="PS51144"/>
    </source>
</evidence>
<keyword evidence="10" id="KW-0812">Transmembrane</keyword>
<evidence type="ECO:0000256" key="5">
    <source>
        <dbReference type="ARBA" id="ARBA00022833"/>
    </source>
</evidence>
<feature type="transmembrane region" description="Helical" evidence="10">
    <location>
        <begin position="290"/>
        <end position="308"/>
    </location>
</feature>
<dbReference type="STRING" id="7574.A0A1S3H117"/>
<dbReference type="InterPro" id="IPR023561">
    <property type="entry name" value="Carbonic_anhydrase_a-class"/>
</dbReference>
<dbReference type="OrthoDB" id="429145at2759"/>
<dbReference type="EC" id="4.2.1.1" evidence="3 9"/>
<comment type="catalytic activity">
    <reaction evidence="8 9">
        <text>hydrogencarbonate + H(+) = CO2 + H2O</text>
        <dbReference type="Rhea" id="RHEA:10748"/>
        <dbReference type="ChEBI" id="CHEBI:15377"/>
        <dbReference type="ChEBI" id="CHEBI:15378"/>
        <dbReference type="ChEBI" id="CHEBI:16526"/>
        <dbReference type="ChEBI" id="CHEBI:17544"/>
        <dbReference type="EC" id="4.2.1.1"/>
    </reaction>
</comment>
<gene>
    <name evidence="13" type="primary">LOC106151085</name>
</gene>
<dbReference type="CDD" id="cd00326">
    <property type="entry name" value="alpha_CA"/>
    <property type="match status" value="1"/>
</dbReference>
<feature type="signal peptide" evidence="9">
    <location>
        <begin position="1"/>
        <end position="21"/>
    </location>
</feature>
<keyword evidence="10" id="KW-0472">Membrane</keyword>
<dbReference type="GeneID" id="106151085"/>
<evidence type="ECO:0000313" key="13">
    <source>
        <dbReference type="RefSeq" id="XP_013379627.1"/>
    </source>
</evidence>
<evidence type="ECO:0000256" key="9">
    <source>
        <dbReference type="RuleBase" id="RU367011"/>
    </source>
</evidence>
<organism evidence="12 13">
    <name type="scientific">Lingula anatina</name>
    <name type="common">Brachiopod</name>
    <name type="synonym">Lingula unguis</name>
    <dbReference type="NCBI Taxonomy" id="7574"/>
    <lineage>
        <taxon>Eukaryota</taxon>
        <taxon>Metazoa</taxon>
        <taxon>Spiralia</taxon>
        <taxon>Lophotrochozoa</taxon>
        <taxon>Brachiopoda</taxon>
        <taxon>Linguliformea</taxon>
        <taxon>Lingulata</taxon>
        <taxon>Lingulida</taxon>
        <taxon>Linguloidea</taxon>
        <taxon>Lingulidae</taxon>
        <taxon>Lingula</taxon>
    </lineage>
</organism>
<dbReference type="GO" id="GO:0008270">
    <property type="term" value="F:zinc ion binding"/>
    <property type="evidence" value="ECO:0007669"/>
    <property type="project" value="UniProtKB-UniRule"/>
</dbReference>
<keyword evidence="10" id="KW-1133">Transmembrane helix</keyword>
<sequence length="321" mass="35874">MTSTFLSLLLCSLQALVNVSGWTYDGKTGVNQWAKLFAPCGGQKQSPINILSADAEEDLTLKPFKLNGYNSVPANAEWVIENNAHTVQVNIKSGEYSVQGGGLPRNYKLLQFHWHWGMTSKEGSEHTVNGKSYPMELHLVHYASNYTSPGDALDKTNGLAVLGFFIDVQAEDNPFWEGVVNMMSKVAYGGTSAPMPPVILAELLPNPDKLNEFYRYGGSLTTPGCFESVIWTVFTEPIRLSEKQLQKFRLFLRFNKAGEAPEPMVNNYRPVQPLYDRLVYKSVSDDRRGWSMELFLLLAVMAVACMFYQSVTKTVTTKKAD</sequence>
<keyword evidence="7 9" id="KW-0456">Lyase</keyword>
<dbReference type="KEGG" id="lak:106151085"/>
<evidence type="ECO:0000256" key="8">
    <source>
        <dbReference type="ARBA" id="ARBA00048348"/>
    </source>
</evidence>
<evidence type="ECO:0000313" key="12">
    <source>
        <dbReference type="Proteomes" id="UP000085678"/>
    </source>
</evidence>
<dbReference type="Pfam" id="PF00194">
    <property type="entry name" value="Carb_anhydrase"/>
    <property type="match status" value="1"/>
</dbReference>
<evidence type="ECO:0000256" key="6">
    <source>
        <dbReference type="ARBA" id="ARBA00023180"/>
    </source>
</evidence>
<dbReference type="InterPro" id="IPR018338">
    <property type="entry name" value="Carbonic_anhydrase_a-class_CS"/>
</dbReference>
<dbReference type="PROSITE" id="PS51144">
    <property type="entry name" value="ALPHA_CA_2"/>
    <property type="match status" value="1"/>
</dbReference>
<evidence type="ECO:0000256" key="10">
    <source>
        <dbReference type="SAM" id="Phobius"/>
    </source>
</evidence>
<dbReference type="PANTHER" id="PTHR18952:SF265">
    <property type="entry name" value="CARBONIC ANHYDRASE"/>
    <property type="match status" value="1"/>
</dbReference>
<dbReference type="RefSeq" id="XP_013379627.1">
    <property type="nucleotide sequence ID" value="XM_013524173.1"/>
</dbReference>
<evidence type="ECO:0000256" key="3">
    <source>
        <dbReference type="ARBA" id="ARBA00012925"/>
    </source>
</evidence>
<proteinExistence type="inferred from homology"/>
<evidence type="ECO:0000256" key="1">
    <source>
        <dbReference type="ARBA" id="ARBA00002904"/>
    </source>
</evidence>
<comment type="similarity">
    <text evidence="2 9">Belongs to the alpha-carbonic anhydrase family.</text>
</comment>
<feature type="chain" id="PRO_5025094109" description="Carbonic anhydrase" evidence="9">
    <location>
        <begin position="22"/>
        <end position="321"/>
    </location>
</feature>
<dbReference type="FunCoup" id="A0A1S3H117">
    <property type="interactions" value="11"/>
</dbReference>
<keyword evidence="12" id="KW-1185">Reference proteome</keyword>
<evidence type="ECO:0000256" key="2">
    <source>
        <dbReference type="ARBA" id="ARBA00010718"/>
    </source>
</evidence>
<dbReference type="GO" id="GO:0005886">
    <property type="term" value="C:plasma membrane"/>
    <property type="evidence" value="ECO:0007669"/>
    <property type="project" value="TreeGrafter"/>
</dbReference>
<evidence type="ECO:0000256" key="7">
    <source>
        <dbReference type="ARBA" id="ARBA00023239"/>
    </source>
</evidence>
<dbReference type="InterPro" id="IPR036398">
    <property type="entry name" value="CA_dom_sf"/>
</dbReference>
<comment type="function">
    <text evidence="1 9">Reversible hydration of carbon dioxide.</text>
</comment>
<dbReference type="InterPro" id="IPR001148">
    <property type="entry name" value="CA_dom"/>
</dbReference>
<dbReference type="PROSITE" id="PS00162">
    <property type="entry name" value="ALPHA_CA_1"/>
    <property type="match status" value="1"/>
</dbReference>
<keyword evidence="4 9" id="KW-0479">Metal-binding</keyword>
<dbReference type="PANTHER" id="PTHR18952">
    <property type="entry name" value="CARBONIC ANHYDRASE"/>
    <property type="match status" value="1"/>
</dbReference>
<reference evidence="13" key="1">
    <citation type="submission" date="2025-08" db="UniProtKB">
        <authorList>
            <consortium name="RefSeq"/>
        </authorList>
    </citation>
    <scope>IDENTIFICATION</scope>
    <source>
        <tissue evidence="13">Gonads</tissue>
    </source>
</reference>
<dbReference type="AlphaFoldDB" id="A0A1S3H117"/>
<dbReference type="OMA" id="THEGEAN"/>